<feature type="region of interest" description="Disordered" evidence="1">
    <location>
        <begin position="80"/>
        <end position="121"/>
    </location>
</feature>
<sequence>MPQENGRPEPEVDDLEFQNENRDRVQARALRKQLQQLAQGGAGSVLQEMAREILSGRVGLSEAMRVPAYAEALGEKVRTFRESWERMTPEEREKQKSEARRFLEVQRQEIERENRESGGRR</sequence>
<comment type="caution">
    <text evidence="2">The sequence shown here is derived from an EMBL/GenBank/DDBJ whole genome shotgun (WGS) entry which is preliminary data.</text>
</comment>
<name>A0ABN3KS46_9ACTN</name>
<evidence type="ECO:0000313" key="3">
    <source>
        <dbReference type="Proteomes" id="UP001501638"/>
    </source>
</evidence>
<evidence type="ECO:0000256" key="1">
    <source>
        <dbReference type="SAM" id="MobiDB-lite"/>
    </source>
</evidence>
<protein>
    <submittedName>
        <fullName evidence="2">Uncharacterized protein</fullName>
    </submittedName>
</protein>
<feature type="region of interest" description="Disordered" evidence="1">
    <location>
        <begin position="1"/>
        <end position="22"/>
    </location>
</feature>
<dbReference type="EMBL" id="BAAASZ010000052">
    <property type="protein sequence ID" value="GAA2468169.1"/>
    <property type="molecule type" value="Genomic_DNA"/>
</dbReference>
<proteinExistence type="predicted"/>
<dbReference type="RefSeq" id="WP_344329343.1">
    <property type="nucleotide sequence ID" value="NZ_BAAASZ010000052.1"/>
</dbReference>
<accession>A0ABN3KS46</accession>
<organism evidence="2 3">
    <name type="scientific">Streptomyces macrosporus</name>
    <dbReference type="NCBI Taxonomy" id="44032"/>
    <lineage>
        <taxon>Bacteria</taxon>
        <taxon>Bacillati</taxon>
        <taxon>Actinomycetota</taxon>
        <taxon>Actinomycetes</taxon>
        <taxon>Kitasatosporales</taxon>
        <taxon>Streptomycetaceae</taxon>
        <taxon>Streptomyces</taxon>
    </lineage>
</organism>
<feature type="compositionally biased region" description="Basic and acidic residues" evidence="1">
    <location>
        <begin position="1"/>
        <end position="10"/>
    </location>
</feature>
<gene>
    <name evidence="2" type="ORF">GCM10010405_61040</name>
</gene>
<keyword evidence="3" id="KW-1185">Reference proteome</keyword>
<dbReference type="Proteomes" id="UP001501638">
    <property type="component" value="Unassembled WGS sequence"/>
</dbReference>
<evidence type="ECO:0000313" key="2">
    <source>
        <dbReference type="EMBL" id="GAA2468169.1"/>
    </source>
</evidence>
<reference evidence="2 3" key="1">
    <citation type="journal article" date="2019" name="Int. J. Syst. Evol. Microbiol.">
        <title>The Global Catalogue of Microorganisms (GCM) 10K type strain sequencing project: providing services to taxonomists for standard genome sequencing and annotation.</title>
        <authorList>
            <consortium name="The Broad Institute Genomics Platform"/>
            <consortium name="The Broad Institute Genome Sequencing Center for Infectious Disease"/>
            <person name="Wu L."/>
            <person name="Ma J."/>
        </authorList>
    </citation>
    <scope>NUCLEOTIDE SEQUENCE [LARGE SCALE GENOMIC DNA]</scope>
    <source>
        <strain evidence="2 3">JCM 6305</strain>
    </source>
</reference>